<gene>
    <name evidence="5" type="ORF">ABVT11_03405</name>
</gene>
<dbReference type="Gene3D" id="1.20.120.530">
    <property type="entry name" value="GntR ligand-binding domain-like"/>
    <property type="match status" value="1"/>
</dbReference>
<dbReference type="PANTHER" id="PTHR43537">
    <property type="entry name" value="TRANSCRIPTIONAL REGULATOR, GNTR FAMILY"/>
    <property type="match status" value="1"/>
</dbReference>
<sequence length="236" mass="26054">MARTGAAPATGKGGKLSRQVYASLLACLESGQFSPEGRLPAESELARQYQVSRPTIRKVLEQLREERRIVSRRGSGSYATRKAVQRAEGATQQDDAGSCLCFRMAVEPACVALAAEHHTDENIAELAGTINRLETAWSNRDLDAFIEADLAFHLTISRMSGNGYLSDAMHAIRQPLESMIRACAEKRVADHGSWHPQVLREHLEIFSAIRQRSSMFAIEAMNQHLGYARRKLCGTG</sequence>
<evidence type="ECO:0000256" key="3">
    <source>
        <dbReference type="ARBA" id="ARBA00023163"/>
    </source>
</evidence>
<keyword evidence="6" id="KW-1185">Reference proteome</keyword>
<dbReference type="InterPro" id="IPR008920">
    <property type="entry name" value="TF_FadR/GntR_C"/>
</dbReference>
<reference evidence="5 6" key="1">
    <citation type="submission" date="2024-07" db="EMBL/GenBank/DDBJ databases">
        <title>Uliginosibacterium paludis KCTC:42655.</title>
        <authorList>
            <person name="Kim M.K."/>
        </authorList>
    </citation>
    <scope>NUCLEOTIDE SEQUENCE [LARGE SCALE GENOMIC DNA]</scope>
    <source>
        <strain evidence="5 6">KCTC 42655</strain>
    </source>
</reference>
<keyword evidence="3" id="KW-0804">Transcription</keyword>
<dbReference type="Proteomes" id="UP001548590">
    <property type="component" value="Unassembled WGS sequence"/>
</dbReference>
<dbReference type="PANTHER" id="PTHR43537:SF5">
    <property type="entry name" value="UXU OPERON TRANSCRIPTIONAL REGULATOR"/>
    <property type="match status" value="1"/>
</dbReference>
<dbReference type="SUPFAM" id="SSF46785">
    <property type="entry name" value="Winged helix' DNA-binding domain"/>
    <property type="match status" value="1"/>
</dbReference>
<dbReference type="Pfam" id="PF00392">
    <property type="entry name" value="GntR"/>
    <property type="match status" value="1"/>
</dbReference>
<keyword evidence="2" id="KW-0238">DNA-binding</keyword>
<dbReference type="RefSeq" id="WP_345923833.1">
    <property type="nucleotide sequence ID" value="NZ_JBDIVF010000001.1"/>
</dbReference>
<dbReference type="Pfam" id="PF07729">
    <property type="entry name" value="FCD"/>
    <property type="match status" value="1"/>
</dbReference>
<dbReference type="InterPro" id="IPR036388">
    <property type="entry name" value="WH-like_DNA-bd_sf"/>
</dbReference>
<dbReference type="EMBL" id="JBEWLZ010000002">
    <property type="protein sequence ID" value="MET1488862.1"/>
    <property type="molecule type" value="Genomic_DNA"/>
</dbReference>
<name>A0ABV2CM44_9RHOO</name>
<feature type="domain" description="HTH gntR-type" evidence="4">
    <location>
        <begin position="14"/>
        <end position="82"/>
    </location>
</feature>
<organism evidence="5 6">
    <name type="scientific">Uliginosibacterium paludis</name>
    <dbReference type="NCBI Taxonomy" id="1615952"/>
    <lineage>
        <taxon>Bacteria</taxon>
        <taxon>Pseudomonadati</taxon>
        <taxon>Pseudomonadota</taxon>
        <taxon>Betaproteobacteria</taxon>
        <taxon>Rhodocyclales</taxon>
        <taxon>Zoogloeaceae</taxon>
        <taxon>Uliginosibacterium</taxon>
    </lineage>
</organism>
<protein>
    <submittedName>
        <fullName evidence="5">FCD domain-containing protein</fullName>
    </submittedName>
</protein>
<evidence type="ECO:0000313" key="5">
    <source>
        <dbReference type="EMBL" id="MET1488862.1"/>
    </source>
</evidence>
<dbReference type="SUPFAM" id="SSF48008">
    <property type="entry name" value="GntR ligand-binding domain-like"/>
    <property type="match status" value="1"/>
</dbReference>
<dbReference type="SMART" id="SM00895">
    <property type="entry name" value="FCD"/>
    <property type="match status" value="1"/>
</dbReference>
<comment type="caution">
    <text evidence="5">The sequence shown here is derived from an EMBL/GenBank/DDBJ whole genome shotgun (WGS) entry which is preliminary data.</text>
</comment>
<dbReference type="CDD" id="cd07377">
    <property type="entry name" value="WHTH_GntR"/>
    <property type="match status" value="1"/>
</dbReference>
<evidence type="ECO:0000313" key="6">
    <source>
        <dbReference type="Proteomes" id="UP001548590"/>
    </source>
</evidence>
<dbReference type="PROSITE" id="PS50949">
    <property type="entry name" value="HTH_GNTR"/>
    <property type="match status" value="1"/>
</dbReference>
<keyword evidence="1" id="KW-0805">Transcription regulation</keyword>
<proteinExistence type="predicted"/>
<dbReference type="PRINTS" id="PR00035">
    <property type="entry name" value="HTHGNTR"/>
</dbReference>
<dbReference type="InterPro" id="IPR036390">
    <property type="entry name" value="WH_DNA-bd_sf"/>
</dbReference>
<evidence type="ECO:0000256" key="2">
    <source>
        <dbReference type="ARBA" id="ARBA00023125"/>
    </source>
</evidence>
<accession>A0ABV2CM44</accession>
<dbReference type="InterPro" id="IPR011711">
    <property type="entry name" value="GntR_C"/>
</dbReference>
<evidence type="ECO:0000256" key="1">
    <source>
        <dbReference type="ARBA" id="ARBA00023015"/>
    </source>
</evidence>
<evidence type="ECO:0000259" key="4">
    <source>
        <dbReference type="PROSITE" id="PS50949"/>
    </source>
</evidence>
<dbReference type="SMART" id="SM00345">
    <property type="entry name" value="HTH_GNTR"/>
    <property type="match status" value="1"/>
</dbReference>
<dbReference type="InterPro" id="IPR000524">
    <property type="entry name" value="Tscrpt_reg_HTH_GntR"/>
</dbReference>
<dbReference type="Gene3D" id="1.10.10.10">
    <property type="entry name" value="Winged helix-like DNA-binding domain superfamily/Winged helix DNA-binding domain"/>
    <property type="match status" value="1"/>
</dbReference>